<evidence type="ECO:0000313" key="4">
    <source>
        <dbReference type="Proteomes" id="UP001499951"/>
    </source>
</evidence>
<organism evidence="3 4">
    <name type="scientific">Rhizomicrobium electricum</name>
    <dbReference type="NCBI Taxonomy" id="480070"/>
    <lineage>
        <taxon>Bacteria</taxon>
        <taxon>Pseudomonadati</taxon>
        <taxon>Pseudomonadota</taxon>
        <taxon>Alphaproteobacteria</taxon>
        <taxon>Micropepsales</taxon>
        <taxon>Micropepsaceae</taxon>
        <taxon>Rhizomicrobium</taxon>
    </lineage>
</organism>
<proteinExistence type="predicted"/>
<comment type="caution">
    <text evidence="3">The sequence shown here is derived from an EMBL/GenBank/DDBJ whole genome shotgun (WGS) entry which is preliminary data.</text>
</comment>
<feature type="region of interest" description="Disordered" evidence="1">
    <location>
        <begin position="105"/>
        <end position="139"/>
    </location>
</feature>
<accession>A0ABP3Q7I3</accession>
<dbReference type="EMBL" id="BAAADD010000011">
    <property type="protein sequence ID" value="GAA0584545.1"/>
    <property type="molecule type" value="Genomic_DNA"/>
</dbReference>
<feature type="domain" description="Flagellar hook-length control protein-like C-terminal" evidence="2">
    <location>
        <begin position="208"/>
        <end position="277"/>
    </location>
</feature>
<evidence type="ECO:0000259" key="2">
    <source>
        <dbReference type="Pfam" id="PF02120"/>
    </source>
</evidence>
<keyword evidence="4" id="KW-1185">Reference proteome</keyword>
<name>A0ABP3Q7I3_9PROT</name>
<evidence type="ECO:0000256" key="1">
    <source>
        <dbReference type="SAM" id="MobiDB-lite"/>
    </source>
</evidence>
<reference evidence="4" key="1">
    <citation type="journal article" date="2019" name="Int. J. Syst. Evol. Microbiol.">
        <title>The Global Catalogue of Microorganisms (GCM) 10K type strain sequencing project: providing services to taxonomists for standard genome sequencing and annotation.</title>
        <authorList>
            <consortium name="The Broad Institute Genomics Platform"/>
            <consortium name="The Broad Institute Genome Sequencing Center for Infectious Disease"/>
            <person name="Wu L."/>
            <person name="Ma J."/>
        </authorList>
    </citation>
    <scope>NUCLEOTIDE SEQUENCE [LARGE SCALE GENOMIC DNA]</scope>
    <source>
        <strain evidence="4">JCM 15089</strain>
    </source>
</reference>
<dbReference type="Pfam" id="PF02120">
    <property type="entry name" value="Flg_hook"/>
    <property type="match status" value="1"/>
</dbReference>
<protein>
    <recommendedName>
        <fullName evidence="2">Flagellar hook-length control protein-like C-terminal domain-containing protein</fullName>
    </recommendedName>
</protein>
<evidence type="ECO:0000313" key="3">
    <source>
        <dbReference type="EMBL" id="GAA0584545.1"/>
    </source>
</evidence>
<gene>
    <name evidence="3" type="ORF">GCM10008942_36830</name>
</gene>
<sequence>MQATLAAVRLEAAATQDGLASLMANVLRATAAGNLPPAVQTAMQQLMALHIATDKTPDAAAVKNAMLNSGLFTEAMLAAGMAPADLKAALGQLQQAAQRWLGKAQANAQQSGAPNVPPPVRGGAPMAQYPAQPSLPENADPALTATLLANGSEAALARETLMQMASLPEQNKPGETRWMFDVPLMTPHGAAVAQMIVTRDHKGSSPDAPDPVWRVGLAINIEPLGPVRANLALSGDHAWVTIGADRPESLDKLARNSSWLTDALTAVTLDADIAFQSGAGTPRAYGSLVDRAS</sequence>
<dbReference type="Proteomes" id="UP001499951">
    <property type="component" value="Unassembled WGS sequence"/>
</dbReference>
<dbReference type="InterPro" id="IPR021136">
    <property type="entry name" value="Flagellar_hook_control-like_C"/>
</dbReference>